<evidence type="ECO:0000256" key="3">
    <source>
        <dbReference type="ARBA" id="ARBA00023125"/>
    </source>
</evidence>
<protein>
    <submittedName>
        <fullName evidence="6">Transposase</fullName>
    </submittedName>
</protein>
<dbReference type="GO" id="GO:0004803">
    <property type="term" value="F:transposase activity"/>
    <property type="evidence" value="ECO:0007669"/>
    <property type="project" value="InterPro"/>
</dbReference>
<keyword evidence="2" id="KW-0815">Transposition</keyword>
<keyword evidence="3" id="KW-0238">DNA-binding</keyword>
<name>A0A1B7J8W7_9ENTR</name>
<proteinExistence type="inferred from homology"/>
<dbReference type="AlphaFoldDB" id="A0A1B7J8W7"/>
<dbReference type="NCBIfam" id="NF033581">
    <property type="entry name" value="transpos_IS5_4"/>
    <property type="match status" value="1"/>
</dbReference>
<dbReference type="Pfam" id="PF01609">
    <property type="entry name" value="DDE_Tnp_1"/>
    <property type="match status" value="1"/>
</dbReference>
<dbReference type="PANTHER" id="PTHR35604">
    <property type="entry name" value="TRANSPOSASE INSH FOR INSERTION SEQUENCE ELEMENT IS5A-RELATED"/>
    <property type="match status" value="1"/>
</dbReference>
<evidence type="ECO:0000259" key="5">
    <source>
        <dbReference type="Pfam" id="PF01609"/>
    </source>
</evidence>
<keyword evidence="4" id="KW-0233">DNA recombination</keyword>
<evidence type="ECO:0000313" key="7">
    <source>
        <dbReference type="Proteomes" id="UP000078386"/>
    </source>
</evidence>
<dbReference type="EMBL" id="LXEU01000110">
    <property type="protein sequence ID" value="OAT44084.1"/>
    <property type="molecule type" value="Genomic_DNA"/>
</dbReference>
<comment type="caution">
    <text evidence="6">The sequence shown here is derived from an EMBL/GenBank/DDBJ whole genome shotgun (WGS) entry which is preliminary data.</text>
</comment>
<dbReference type="PANTHER" id="PTHR35604:SF2">
    <property type="entry name" value="TRANSPOSASE INSH FOR INSERTION SEQUENCE ELEMENT IS5A-RELATED"/>
    <property type="match status" value="1"/>
</dbReference>
<dbReference type="GO" id="GO:0003677">
    <property type="term" value="F:DNA binding"/>
    <property type="evidence" value="ECO:0007669"/>
    <property type="project" value="UniProtKB-KW"/>
</dbReference>
<organism evidence="6 7">
    <name type="scientific">Kluyvera georgiana ATCC 51603</name>
    <dbReference type="NCBI Taxonomy" id="1354264"/>
    <lineage>
        <taxon>Bacteria</taxon>
        <taxon>Pseudomonadati</taxon>
        <taxon>Pseudomonadota</taxon>
        <taxon>Gammaproteobacteria</taxon>
        <taxon>Enterobacterales</taxon>
        <taxon>Enterobacteriaceae</taxon>
        <taxon>Kluyvera</taxon>
    </lineage>
</organism>
<dbReference type="PATRIC" id="fig|1354264.4.peg.4920"/>
<evidence type="ECO:0000256" key="2">
    <source>
        <dbReference type="ARBA" id="ARBA00022578"/>
    </source>
</evidence>
<dbReference type="Proteomes" id="UP000078386">
    <property type="component" value="Unassembled WGS sequence"/>
</dbReference>
<evidence type="ECO:0000256" key="1">
    <source>
        <dbReference type="ARBA" id="ARBA00010075"/>
    </source>
</evidence>
<sequence>MKAHIGVDAKSGLTHSLVTTAANEHDLNQVGKLLHGDEEFISADAGYQGAEKRDELSDVSADWLIAKRPGKVNALKQHPRKNKLAIRYEYLKASIRAKVEHPFRIVKCQFGFVKARYKGLAKNDSQLAMLFTLANLVRVDQLIRAQARST</sequence>
<dbReference type="InterPro" id="IPR047959">
    <property type="entry name" value="Transpos_IS5"/>
</dbReference>
<dbReference type="InterPro" id="IPR002559">
    <property type="entry name" value="Transposase_11"/>
</dbReference>
<dbReference type="GO" id="GO:0006313">
    <property type="term" value="P:DNA transposition"/>
    <property type="evidence" value="ECO:0007669"/>
    <property type="project" value="InterPro"/>
</dbReference>
<reference evidence="6 7" key="1">
    <citation type="submission" date="2016-04" db="EMBL/GenBank/DDBJ databases">
        <title>ATOL: Assembling a taxonomically balanced genome-scale reconstruction of the evolutionary history of the Enterobacteriaceae.</title>
        <authorList>
            <person name="Plunkett G.III."/>
            <person name="Neeno-Eckwall E.C."/>
            <person name="Glasner J.D."/>
            <person name="Perna N.T."/>
        </authorList>
    </citation>
    <scope>NUCLEOTIDE SEQUENCE [LARGE SCALE GENOMIC DNA]</scope>
    <source>
        <strain evidence="6 7">ATCC 51603</strain>
    </source>
</reference>
<evidence type="ECO:0000256" key="4">
    <source>
        <dbReference type="ARBA" id="ARBA00023172"/>
    </source>
</evidence>
<evidence type="ECO:0000313" key="6">
    <source>
        <dbReference type="EMBL" id="OAT44084.1"/>
    </source>
</evidence>
<gene>
    <name evidence="6" type="ORF">M989_04716</name>
</gene>
<feature type="domain" description="Transposase IS4-like" evidence="5">
    <location>
        <begin position="1"/>
        <end position="136"/>
    </location>
</feature>
<accession>A0A1B7J8W7</accession>
<keyword evidence="7" id="KW-1185">Reference proteome</keyword>
<comment type="similarity">
    <text evidence="1">Belongs to the transposase 11 family.</text>
</comment>